<dbReference type="GO" id="GO:0046872">
    <property type="term" value="F:metal ion binding"/>
    <property type="evidence" value="ECO:0007669"/>
    <property type="project" value="UniProtKB-KW"/>
</dbReference>
<dbReference type="Gene3D" id="3.30.2010.10">
    <property type="entry name" value="Metalloproteases ('zincins'), catalytic domain"/>
    <property type="match status" value="1"/>
</dbReference>
<protein>
    <submittedName>
        <fullName evidence="8">M48 family metallopeptidase</fullName>
    </submittedName>
</protein>
<dbReference type="InterPro" id="IPR051156">
    <property type="entry name" value="Mito/Outer_Membr_Metalloprot"/>
</dbReference>
<gene>
    <name evidence="8" type="ORF">V3330_01880</name>
</gene>
<reference evidence="8 9" key="1">
    <citation type="submission" date="2024-02" db="EMBL/GenBank/DDBJ databases">
        <title>A novel Wenzhouxiangellaceae bacterium, isolated from coastal sediments.</title>
        <authorList>
            <person name="Du Z.-J."/>
            <person name="Ye Y.-Q."/>
            <person name="Zhang X.-Y."/>
        </authorList>
    </citation>
    <scope>NUCLEOTIDE SEQUENCE [LARGE SCALE GENOMIC DNA]</scope>
    <source>
        <strain evidence="8 9">CH-27</strain>
    </source>
</reference>
<dbReference type="Proteomes" id="UP001359886">
    <property type="component" value="Unassembled WGS sequence"/>
</dbReference>
<dbReference type="EMBL" id="JAZHOG010000001">
    <property type="protein sequence ID" value="MEJ8566361.1"/>
    <property type="molecule type" value="Genomic_DNA"/>
</dbReference>
<evidence type="ECO:0000256" key="2">
    <source>
        <dbReference type="ARBA" id="ARBA00022723"/>
    </source>
</evidence>
<evidence type="ECO:0000259" key="7">
    <source>
        <dbReference type="Pfam" id="PF01435"/>
    </source>
</evidence>
<keyword evidence="4 6" id="KW-0862">Zinc</keyword>
<dbReference type="RefSeq" id="WP_354693681.1">
    <property type="nucleotide sequence ID" value="NZ_JAZHOG010000001.1"/>
</dbReference>
<dbReference type="GO" id="GO:0051603">
    <property type="term" value="P:proteolysis involved in protein catabolic process"/>
    <property type="evidence" value="ECO:0007669"/>
    <property type="project" value="TreeGrafter"/>
</dbReference>
<keyword evidence="5 6" id="KW-0482">Metalloprotease</keyword>
<dbReference type="AlphaFoldDB" id="A0AAW9REZ0"/>
<evidence type="ECO:0000256" key="3">
    <source>
        <dbReference type="ARBA" id="ARBA00022801"/>
    </source>
</evidence>
<comment type="caution">
    <text evidence="8">The sequence shown here is derived from an EMBL/GenBank/DDBJ whole genome shotgun (WGS) entry which is preliminary data.</text>
</comment>
<comment type="similarity">
    <text evidence="6">Belongs to the peptidase M48 family.</text>
</comment>
<keyword evidence="1 6" id="KW-0645">Protease</keyword>
<dbReference type="CDD" id="cd07324">
    <property type="entry name" value="M48C_Oma1-like"/>
    <property type="match status" value="1"/>
</dbReference>
<evidence type="ECO:0000256" key="1">
    <source>
        <dbReference type="ARBA" id="ARBA00022670"/>
    </source>
</evidence>
<evidence type="ECO:0000256" key="4">
    <source>
        <dbReference type="ARBA" id="ARBA00022833"/>
    </source>
</evidence>
<organism evidence="8 9">
    <name type="scientific">Elongatibacter sediminis</name>
    <dbReference type="NCBI Taxonomy" id="3119006"/>
    <lineage>
        <taxon>Bacteria</taxon>
        <taxon>Pseudomonadati</taxon>
        <taxon>Pseudomonadota</taxon>
        <taxon>Gammaproteobacteria</taxon>
        <taxon>Chromatiales</taxon>
        <taxon>Wenzhouxiangellaceae</taxon>
        <taxon>Elongatibacter</taxon>
    </lineage>
</organism>
<sequence>MAGSRMPVLAALAAIGFLVGGWLAPQPLQAQESGAWRVKDLIQATEPKIQLRDRRNRILHEVEVAQLVYLYAVMSAIEEAAEIGADLYIVPGNSPNAFAGNGNAGENIVGINFAMLDLIGKDVHAAAAILGHELAHLKLNHREDLEKAQNRAPSSVFSASGTRYSRDNEREADYLGMIWSVEAGYDPQGAVRVHETLYKLSKTSPSGFSGSHPSSIERITVLKSMARRLGR</sequence>
<dbReference type="GO" id="GO:0016020">
    <property type="term" value="C:membrane"/>
    <property type="evidence" value="ECO:0007669"/>
    <property type="project" value="TreeGrafter"/>
</dbReference>
<comment type="cofactor">
    <cofactor evidence="6">
        <name>Zn(2+)</name>
        <dbReference type="ChEBI" id="CHEBI:29105"/>
    </cofactor>
    <text evidence="6">Binds 1 zinc ion per subunit.</text>
</comment>
<feature type="domain" description="Peptidase M48" evidence="7">
    <location>
        <begin position="86"/>
        <end position="142"/>
    </location>
</feature>
<evidence type="ECO:0000256" key="6">
    <source>
        <dbReference type="RuleBase" id="RU003983"/>
    </source>
</evidence>
<dbReference type="PANTHER" id="PTHR22726">
    <property type="entry name" value="METALLOENDOPEPTIDASE OMA1"/>
    <property type="match status" value="1"/>
</dbReference>
<dbReference type="InterPro" id="IPR001915">
    <property type="entry name" value="Peptidase_M48"/>
</dbReference>
<accession>A0AAW9REZ0</accession>
<name>A0AAW9REZ0_9GAMM</name>
<evidence type="ECO:0000256" key="5">
    <source>
        <dbReference type="ARBA" id="ARBA00023049"/>
    </source>
</evidence>
<keyword evidence="9" id="KW-1185">Reference proteome</keyword>
<keyword evidence="3 6" id="KW-0378">Hydrolase</keyword>
<dbReference type="PANTHER" id="PTHR22726:SF1">
    <property type="entry name" value="METALLOENDOPEPTIDASE OMA1, MITOCHONDRIAL"/>
    <property type="match status" value="1"/>
</dbReference>
<keyword evidence="2" id="KW-0479">Metal-binding</keyword>
<evidence type="ECO:0000313" key="8">
    <source>
        <dbReference type="EMBL" id="MEJ8566361.1"/>
    </source>
</evidence>
<feature type="domain" description="Peptidase M48" evidence="7">
    <location>
        <begin position="161"/>
        <end position="225"/>
    </location>
</feature>
<proteinExistence type="inferred from homology"/>
<dbReference type="GO" id="GO:0004222">
    <property type="term" value="F:metalloendopeptidase activity"/>
    <property type="evidence" value="ECO:0007669"/>
    <property type="project" value="InterPro"/>
</dbReference>
<evidence type="ECO:0000313" key="9">
    <source>
        <dbReference type="Proteomes" id="UP001359886"/>
    </source>
</evidence>
<dbReference type="Pfam" id="PF01435">
    <property type="entry name" value="Peptidase_M48"/>
    <property type="match status" value="2"/>
</dbReference>